<protein>
    <submittedName>
        <fullName evidence="2">Uncharacterized protein</fullName>
    </submittedName>
</protein>
<comment type="caution">
    <text evidence="2">The sequence shown here is derived from an EMBL/GenBank/DDBJ whole genome shotgun (WGS) entry which is preliminary data.</text>
</comment>
<feature type="compositionally biased region" description="Basic residues" evidence="1">
    <location>
        <begin position="1"/>
        <end position="11"/>
    </location>
</feature>
<sequence>MAGRPPLKRPPRASSDASFGSNAPTMSGDKIEKPGPGKKFTAVPLDGNPLLPLFSSLQEEGFSWIDFQRPRKFYTRDKNDEITIQKMSDEDLLSEWQNTFRKAVVDAHILHRAGDHRMRWLLALRVNGLYITIEPKPTSTPATRFVSEGDGWVKVQFVVTLEPEDLLLPENINQYDSSDINVPPAPTKIAADG</sequence>
<dbReference type="RefSeq" id="XP_060290899.1">
    <property type="nucleotide sequence ID" value="XM_060446896.1"/>
</dbReference>
<organism evidence="2 3">
    <name type="scientific">Lasiosphaeria miniovina</name>
    <dbReference type="NCBI Taxonomy" id="1954250"/>
    <lineage>
        <taxon>Eukaryota</taxon>
        <taxon>Fungi</taxon>
        <taxon>Dikarya</taxon>
        <taxon>Ascomycota</taxon>
        <taxon>Pezizomycotina</taxon>
        <taxon>Sordariomycetes</taxon>
        <taxon>Sordariomycetidae</taxon>
        <taxon>Sordariales</taxon>
        <taxon>Lasiosphaeriaceae</taxon>
        <taxon>Lasiosphaeria</taxon>
    </lineage>
</organism>
<feature type="region of interest" description="Disordered" evidence="1">
    <location>
        <begin position="1"/>
        <end position="39"/>
    </location>
</feature>
<dbReference type="AlphaFoldDB" id="A0AA39ZV11"/>
<gene>
    <name evidence="2" type="ORF">B0T26DRAFT_794725</name>
</gene>
<evidence type="ECO:0000256" key="1">
    <source>
        <dbReference type="SAM" id="MobiDB-lite"/>
    </source>
</evidence>
<evidence type="ECO:0000313" key="3">
    <source>
        <dbReference type="Proteomes" id="UP001172101"/>
    </source>
</evidence>
<name>A0AA39ZV11_9PEZI</name>
<reference evidence="2" key="1">
    <citation type="submission" date="2023-06" db="EMBL/GenBank/DDBJ databases">
        <title>Genome-scale phylogeny and comparative genomics of the fungal order Sordariales.</title>
        <authorList>
            <consortium name="Lawrence Berkeley National Laboratory"/>
            <person name="Hensen N."/>
            <person name="Bonometti L."/>
            <person name="Westerberg I."/>
            <person name="Brannstrom I.O."/>
            <person name="Guillou S."/>
            <person name="Cros-Aarteil S."/>
            <person name="Calhoun S."/>
            <person name="Haridas S."/>
            <person name="Kuo A."/>
            <person name="Mondo S."/>
            <person name="Pangilinan J."/>
            <person name="Riley R."/>
            <person name="LaButti K."/>
            <person name="Andreopoulos B."/>
            <person name="Lipzen A."/>
            <person name="Chen C."/>
            <person name="Yanf M."/>
            <person name="Daum C."/>
            <person name="Ng V."/>
            <person name="Clum A."/>
            <person name="Steindorff A."/>
            <person name="Ohm R."/>
            <person name="Martin F."/>
            <person name="Silar P."/>
            <person name="Natvig D."/>
            <person name="Lalanne C."/>
            <person name="Gautier V."/>
            <person name="Ament-velasquez S.L."/>
            <person name="Kruys A."/>
            <person name="Hutchinson M.I."/>
            <person name="Powell A.J."/>
            <person name="Barry K."/>
            <person name="Miller A.N."/>
            <person name="Grigoriev I.V."/>
            <person name="Debuchy R."/>
            <person name="Gladieux P."/>
            <person name="Thoren M.H."/>
            <person name="Johannesson H."/>
        </authorList>
    </citation>
    <scope>NUCLEOTIDE SEQUENCE</scope>
    <source>
        <strain evidence="2">SMH2392-1A</strain>
    </source>
</reference>
<dbReference type="EMBL" id="JAUIRO010000008">
    <property type="protein sequence ID" value="KAK0704040.1"/>
    <property type="molecule type" value="Genomic_DNA"/>
</dbReference>
<keyword evidence="3" id="KW-1185">Reference proteome</keyword>
<feature type="compositionally biased region" description="Polar residues" evidence="1">
    <location>
        <begin position="15"/>
        <end position="25"/>
    </location>
</feature>
<proteinExistence type="predicted"/>
<dbReference type="GeneID" id="85330166"/>
<dbReference type="Proteomes" id="UP001172101">
    <property type="component" value="Unassembled WGS sequence"/>
</dbReference>
<evidence type="ECO:0000313" key="2">
    <source>
        <dbReference type="EMBL" id="KAK0704040.1"/>
    </source>
</evidence>
<accession>A0AA39ZV11</accession>